<dbReference type="SMART" id="SM00567">
    <property type="entry name" value="EZ_HEAT"/>
    <property type="match status" value="6"/>
</dbReference>
<organism evidence="1 2">
    <name type="scientific">Ornithinimicrobium avium</name>
    <dbReference type="NCBI Taxonomy" id="2283195"/>
    <lineage>
        <taxon>Bacteria</taxon>
        <taxon>Bacillati</taxon>
        <taxon>Actinomycetota</taxon>
        <taxon>Actinomycetes</taxon>
        <taxon>Micrococcales</taxon>
        <taxon>Ornithinimicrobiaceae</taxon>
        <taxon>Ornithinimicrobium</taxon>
    </lineage>
</organism>
<dbReference type="Proteomes" id="UP000253790">
    <property type="component" value="Chromosome"/>
</dbReference>
<name>A0A345NQ12_9MICO</name>
<dbReference type="Pfam" id="PF13646">
    <property type="entry name" value="HEAT_2"/>
    <property type="match status" value="3"/>
</dbReference>
<protein>
    <submittedName>
        <fullName evidence="1">HEAT repeat domain-containing protein</fullName>
    </submittedName>
</protein>
<dbReference type="PANTHER" id="PTHR12697">
    <property type="entry name" value="PBS LYASE HEAT-LIKE PROTEIN"/>
    <property type="match status" value="1"/>
</dbReference>
<dbReference type="EMBL" id="CP031229">
    <property type="protein sequence ID" value="AXH97120.1"/>
    <property type="molecule type" value="Genomic_DNA"/>
</dbReference>
<dbReference type="PANTHER" id="PTHR12697:SF5">
    <property type="entry name" value="DEOXYHYPUSINE HYDROXYLASE"/>
    <property type="match status" value="1"/>
</dbReference>
<dbReference type="InterPro" id="IPR004155">
    <property type="entry name" value="PBS_lyase_HEAT"/>
</dbReference>
<dbReference type="InterPro" id="IPR011989">
    <property type="entry name" value="ARM-like"/>
</dbReference>
<dbReference type="KEGG" id="orn:DV701_14225"/>
<dbReference type="SUPFAM" id="SSF48371">
    <property type="entry name" value="ARM repeat"/>
    <property type="match status" value="1"/>
</dbReference>
<evidence type="ECO:0000313" key="1">
    <source>
        <dbReference type="EMBL" id="AXH97120.1"/>
    </source>
</evidence>
<keyword evidence="2" id="KW-1185">Reference proteome</keyword>
<dbReference type="OrthoDB" id="9134742at2"/>
<dbReference type="GO" id="GO:0016491">
    <property type="term" value="F:oxidoreductase activity"/>
    <property type="evidence" value="ECO:0007669"/>
    <property type="project" value="TreeGrafter"/>
</dbReference>
<dbReference type="RefSeq" id="WP_114929180.1">
    <property type="nucleotide sequence ID" value="NZ_CP031229.1"/>
</dbReference>
<evidence type="ECO:0000313" key="2">
    <source>
        <dbReference type="Proteomes" id="UP000253790"/>
    </source>
</evidence>
<reference evidence="1 2" key="1">
    <citation type="submission" date="2018-07" db="EMBL/GenBank/DDBJ databases">
        <title>Complete genome sequencing of Ornithinimicrobium sp. AMA3305.</title>
        <authorList>
            <person name="Bae J.-W."/>
        </authorList>
    </citation>
    <scope>NUCLEOTIDE SEQUENCE [LARGE SCALE GENOMIC DNA]</scope>
    <source>
        <strain evidence="1 2">AMA3305</strain>
    </source>
</reference>
<dbReference type="AlphaFoldDB" id="A0A345NQ12"/>
<dbReference type="Gene3D" id="1.25.10.10">
    <property type="entry name" value="Leucine-rich Repeat Variant"/>
    <property type="match status" value="2"/>
</dbReference>
<gene>
    <name evidence="1" type="ORF">DV701_14225</name>
</gene>
<sequence>MDHHLPAPTDGAHPALSALTHPDKDVRQQGAIALGQLADPRLAPRIADLLWQESDVFVRETLTWVLTRTPAAATKEAAAQLHNPDAEIRLQALHLLSKVADPGSVAVVAQHIDDPDPAVADKARWALARIKDPSVIPLLVDRLGATELTVRDGITATLSQFGAPAVPTVAAALEHQAATVRSHAADVLCFIGAPAAHEATPALTNRLDDDHPDVRLAATLALRELTDHPPARATLHQASINHHDARVRAIARASI</sequence>
<proteinExistence type="predicted"/>
<accession>A0A345NQ12</accession>
<dbReference type="InterPro" id="IPR016024">
    <property type="entry name" value="ARM-type_fold"/>
</dbReference>